<evidence type="ECO:0000313" key="2">
    <source>
        <dbReference type="Proteomes" id="UP000821837"/>
    </source>
</evidence>
<gene>
    <name evidence="1" type="ORF">HPB52_006983</name>
</gene>
<reference evidence="1" key="2">
    <citation type="submission" date="2021-09" db="EMBL/GenBank/DDBJ databases">
        <authorList>
            <person name="Jia N."/>
            <person name="Wang J."/>
            <person name="Shi W."/>
            <person name="Du L."/>
            <person name="Sun Y."/>
            <person name="Zhan W."/>
            <person name="Jiang J."/>
            <person name="Wang Q."/>
            <person name="Zhang B."/>
            <person name="Ji P."/>
            <person name="Sakyi L.B."/>
            <person name="Cui X."/>
            <person name="Yuan T."/>
            <person name="Jiang B."/>
            <person name="Yang W."/>
            <person name="Lam T.T.-Y."/>
            <person name="Chang Q."/>
            <person name="Ding S."/>
            <person name="Wang X."/>
            <person name="Zhu J."/>
            <person name="Ruan X."/>
            <person name="Zhao L."/>
            <person name="Wei J."/>
            <person name="Que T."/>
            <person name="Du C."/>
            <person name="Cheng J."/>
            <person name="Dai P."/>
            <person name="Han X."/>
            <person name="Huang E."/>
            <person name="Gao Y."/>
            <person name="Liu J."/>
            <person name="Shao H."/>
            <person name="Ye R."/>
            <person name="Li L."/>
            <person name="Wei W."/>
            <person name="Wang X."/>
            <person name="Wang C."/>
            <person name="Huo Q."/>
            <person name="Li W."/>
            <person name="Guo W."/>
            <person name="Chen H."/>
            <person name="Chen S."/>
            <person name="Zhou L."/>
            <person name="Zhou L."/>
            <person name="Ni X."/>
            <person name="Tian J."/>
            <person name="Zhou Y."/>
            <person name="Sheng Y."/>
            <person name="Liu T."/>
            <person name="Pan Y."/>
            <person name="Xia L."/>
            <person name="Li J."/>
            <person name="Zhao F."/>
            <person name="Cao W."/>
        </authorList>
    </citation>
    <scope>NUCLEOTIDE SEQUENCE</scope>
    <source>
        <strain evidence="1">Rsan-2018</strain>
        <tissue evidence="1">Larvae</tissue>
    </source>
</reference>
<dbReference type="AlphaFoldDB" id="A0A9D4T5A7"/>
<accession>A0A9D4T5A7</accession>
<protein>
    <submittedName>
        <fullName evidence="1">Uncharacterized protein</fullName>
    </submittedName>
</protein>
<keyword evidence="2" id="KW-1185">Reference proteome</keyword>
<sequence>MWESVVLSPSVAHILATLPQRRAISCDNIVSSLFRIAAQWSSCSCGSSFSRGTTSLGGCPQLISSARTTARCSSGGTAYTASGASGMKTVEFVEKLGRWQTEAATSGTTKTLEIAGELRPALDGVPQVRRHRCTQRHASPLPWMRRQTRSISSLRGVVAFLTLSAACEKLEQAVASAGPDESGTLRDTLKSGAANSAPGFKARLAAGVPWHLRKCGLPRLGK</sequence>
<name>A0A9D4T5A7_RHISA</name>
<organism evidence="1 2">
    <name type="scientific">Rhipicephalus sanguineus</name>
    <name type="common">Brown dog tick</name>
    <name type="synonym">Ixodes sanguineus</name>
    <dbReference type="NCBI Taxonomy" id="34632"/>
    <lineage>
        <taxon>Eukaryota</taxon>
        <taxon>Metazoa</taxon>
        <taxon>Ecdysozoa</taxon>
        <taxon>Arthropoda</taxon>
        <taxon>Chelicerata</taxon>
        <taxon>Arachnida</taxon>
        <taxon>Acari</taxon>
        <taxon>Parasitiformes</taxon>
        <taxon>Ixodida</taxon>
        <taxon>Ixodoidea</taxon>
        <taxon>Ixodidae</taxon>
        <taxon>Rhipicephalinae</taxon>
        <taxon>Rhipicephalus</taxon>
        <taxon>Rhipicephalus</taxon>
    </lineage>
</organism>
<reference evidence="1" key="1">
    <citation type="journal article" date="2020" name="Cell">
        <title>Large-Scale Comparative Analyses of Tick Genomes Elucidate Their Genetic Diversity and Vector Capacities.</title>
        <authorList>
            <consortium name="Tick Genome and Microbiome Consortium (TIGMIC)"/>
            <person name="Jia N."/>
            <person name="Wang J."/>
            <person name="Shi W."/>
            <person name="Du L."/>
            <person name="Sun Y."/>
            <person name="Zhan W."/>
            <person name="Jiang J.F."/>
            <person name="Wang Q."/>
            <person name="Zhang B."/>
            <person name="Ji P."/>
            <person name="Bell-Sakyi L."/>
            <person name="Cui X.M."/>
            <person name="Yuan T.T."/>
            <person name="Jiang B.G."/>
            <person name="Yang W.F."/>
            <person name="Lam T.T."/>
            <person name="Chang Q.C."/>
            <person name="Ding S.J."/>
            <person name="Wang X.J."/>
            <person name="Zhu J.G."/>
            <person name="Ruan X.D."/>
            <person name="Zhao L."/>
            <person name="Wei J.T."/>
            <person name="Ye R.Z."/>
            <person name="Que T.C."/>
            <person name="Du C.H."/>
            <person name="Zhou Y.H."/>
            <person name="Cheng J.X."/>
            <person name="Dai P.F."/>
            <person name="Guo W.B."/>
            <person name="Han X.H."/>
            <person name="Huang E.J."/>
            <person name="Li L.F."/>
            <person name="Wei W."/>
            <person name="Gao Y.C."/>
            <person name="Liu J.Z."/>
            <person name="Shao H.Z."/>
            <person name="Wang X."/>
            <person name="Wang C.C."/>
            <person name="Yang T.C."/>
            <person name="Huo Q.B."/>
            <person name="Li W."/>
            <person name="Chen H.Y."/>
            <person name="Chen S.E."/>
            <person name="Zhou L.G."/>
            <person name="Ni X.B."/>
            <person name="Tian J.H."/>
            <person name="Sheng Y."/>
            <person name="Liu T."/>
            <person name="Pan Y.S."/>
            <person name="Xia L.Y."/>
            <person name="Li J."/>
            <person name="Zhao F."/>
            <person name="Cao W.C."/>
        </authorList>
    </citation>
    <scope>NUCLEOTIDE SEQUENCE</scope>
    <source>
        <strain evidence="1">Rsan-2018</strain>
    </source>
</reference>
<dbReference type="EMBL" id="JABSTV010001246">
    <property type="protein sequence ID" value="KAH7975972.1"/>
    <property type="molecule type" value="Genomic_DNA"/>
</dbReference>
<proteinExistence type="predicted"/>
<evidence type="ECO:0000313" key="1">
    <source>
        <dbReference type="EMBL" id="KAH7975972.1"/>
    </source>
</evidence>
<dbReference type="Proteomes" id="UP000821837">
    <property type="component" value="Chromosome 10"/>
</dbReference>
<comment type="caution">
    <text evidence="1">The sequence shown here is derived from an EMBL/GenBank/DDBJ whole genome shotgun (WGS) entry which is preliminary data.</text>
</comment>